<dbReference type="PANTHER" id="PTHR43738">
    <property type="entry name" value="ABC TRANSPORTER, MEMBRANE PROTEIN"/>
    <property type="match status" value="1"/>
</dbReference>
<feature type="transmembrane region" description="Helical" evidence="8">
    <location>
        <begin position="315"/>
        <end position="337"/>
    </location>
</feature>
<comment type="subcellular location">
    <subcellularLocation>
        <location evidence="1">Cell membrane</location>
        <topology evidence="1">Multi-pass membrane protein</topology>
    </subcellularLocation>
</comment>
<evidence type="ECO:0000256" key="1">
    <source>
        <dbReference type="ARBA" id="ARBA00004651"/>
    </source>
</evidence>
<accession>A0A2S6A425</accession>
<keyword evidence="2" id="KW-0813">Transport</keyword>
<gene>
    <name evidence="11" type="ORF">C5F51_18635</name>
</gene>
<dbReference type="GO" id="GO:0005886">
    <property type="term" value="C:plasma membrane"/>
    <property type="evidence" value="ECO:0007669"/>
    <property type="project" value="UniProtKB-SubCell"/>
</dbReference>
<feature type="transmembrane region" description="Helical" evidence="8">
    <location>
        <begin position="280"/>
        <end position="309"/>
    </location>
</feature>
<keyword evidence="12" id="KW-1185">Reference proteome</keyword>
<feature type="domain" description="ABC3 transporter permease C-terminal" evidence="9">
    <location>
        <begin position="231"/>
        <end position="341"/>
    </location>
</feature>
<reference evidence="11 12" key="1">
    <citation type="submission" date="2018-02" db="EMBL/GenBank/DDBJ databases">
        <title>8 Nocardia nova and 1 Nocardia cyriacigeorgica strain used for evolution to TMP-SMX.</title>
        <authorList>
            <person name="Mehta H."/>
            <person name="Weng J."/>
            <person name="Shamoo Y."/>
        </authorList>
    </citation>
    <scope>NUCLEOTIDE SEQUENCE [LARGE SCALE GENOMIC DNA]</scope>
    <source>
        <strain evidence="11 12">BAA2227</strain>
    </source>
</reference>
<keyword evidence="5 8" id="KW-1133">Transmembrane helix</keyword>
<dbReference type="RefSeq" id="WP_064903701.1">
    <property type="nucleotide sequence ID" value="NZ_JADLQW010000006.1"/>
</dbReference>
<evidence type="ECO:0000313" key="11">
    <source>
        <dbReference type="EMBL" id="PPJ26698.1"/>
    </source>
</evidence>
<keyword evidence="4 8" id="KW-0812">Transmembrane</keyword>
<dbReference type="InterPro" id="IPR003838">
    <property type="entry name" value="ABC3_permease_C"/>
</dbReference>
<evidence type="ECO:0000256" key="4">
    <source>
        <dbReference type="ARBA" id="ARBA00022692"/>
    </source>
</evidence>
<evidence type="ECO:0000256" key="8">
    <source>
        <dbReference type="SAM" id="Phobius"/>
    </source>
</evidence>
<feature type="domain" description="MacB-like periplasmic core" evidence="10">
    <location>
        <begin position="17"/>
        <end position="194"/>
    </location>
</feature>
<dbReference type="GeneID" id="66723096"/>
<keyword evidence="6 8" id="KW-0472">Membrane</keyword>
<evidence type="ECO:0000256" key="3">
    <source>
        <dbReference type="ARBA" id="ARBA00022475"/>
    </source>
</evidence>
<evidence type="ECO:0000313" key="12">
    <source>
        <dbReference type="Proteomes" id="UP000238356"/>
    </source>
</evidence>
<evidence type="ECO:0000256" key="6">
    <source>
        <dbReference type="ARBA" id="ARBA00023136"/>
    </source>
</evidence>
<organism evidence="11 12">
    <name type="scientific">Nocardia nova</name>
    <dbReference type="NCBI Taxonomy" id="37330"/>
    <lineage>
        <taxon>Bacteria</taxon>
        <taxon>Bacillati</taxon>
        <taxon>Actinomycetota</taxon>
        <taxon>Actinomycetes</taxon>
        <taxon>Mycobacteriales</taxon>
        <taxon>Nocardiaceae</taxon>
        <taxon>Nocardia</taxon>
    </lineage>
</organism>
<dbReference type="Proteomes" id="UP000238356">
    <property type="component" value="Unassembled WGS sequence"/>
</dbReference>
<dbReference type="InterPro" id="IPR051125">
    <property type="entry name" value="ABC-4/HrtB_transporter"/>
</dbReference>
<evidence type="ECO:0000259" key="10">
    <source>
        <dbReference type="Pfam" id="PF12704"/>
    </source>
</evidence>
<evidence type="ECO:0000259" key="9">
    <source>
        <dbReference type="Pfam" id="PF02687"/>
    </source>
</evidence>
<dbReference type="InterPro" id="IPR025857">
    <property type="entry name" value="MacB_PCD"/>
</dbReference>
<keyword evidence="3" id="KW-1003">Cell membrane</keyword>
<feature type="transmembrane region" description="Helical" evidence="8">
    <location>
        <begin position="15"/>
        <end position="40"/>
    </location>
</feature>
<dbReference type="PANTHER" id="PTHR43738:SF1">
    <property type="entry name" value="HEMIN TRANSPORT SYSTEM PERMEASE PROTEIN HRTB-RELATED"/>
    <property type="match status" value="1"/>
</dbReference>
<dbReference type="EMBL" id="PSZD01000011">
    <property type="protein sequence ID" value="PPJ26698.1"/>
    <property type="molecule type" value="Genomic_DNA"/>
</dbReference>
<feature type="transmembrane region" description="Helical" evidence="8">
    <location>
        <begin position="228"/>
        <end position="252"/>
    </location>
</feature>
<protein>
    <submittedName>
        <fullName evidence="11">ABC transporter permease</fullName>
    </submittedName>
</protein>
<evidence type="ECO:0000256" key="2">
    <source>
        <dbReference type="ARBA" id="ARBA00022448"/>
    </source>
</evidence>
<dbReference type="Pfam" id="PF02687">
    <property type="entry name" value="FtsX"/>
    <property type="match status" value="1"/>
</dbReference>
<dbReference type="Pfam" id="PF12704">
    <property type="entry name" value="MacB_PCD"/>
    <property type="match status" value="1"/>
</dbReference>
<proteinExistence type="inferred from homology"/>
<evidence type="ECO:0000256" key="5">
    <source>
        <dbReference type="ARBA" id="ARBA00022989"/>
    </source>
</evidence>
<comment type="similarity">
    <text evidence="7">Belongs to the ABC-4 integral membrane protein family.</text>
</comment>
<evidence type="ECO:0000256" key="7">
    <source>
        <dbReference type="ARBA" id="ARBA00038076"/>
    </source>
</evidence>
<name>A0A2S6A425_9NOCA</name>
<comment type="caution">
    <text evidence="11">The sequence shown here is derived from an EMBL/GenBank/DDBJ whole genome shotgun (WGS) entry which is preliminary data.</text>
</comment>
<dbReference type="AlphaFoldDB" id="A0A2S6A425"/>
<sequence length="349" mass="35332">MFVALRDLRAARGRFLLITLVVTMVALLVSFLSGLTAGLAHQNISALERLAGGSVVFADTGADPSFDSSALTSEQVERWQRAGGSVDPVGISRSQAVREGSAPAQVAIFGVDGKAFGNEVATGPGTVVLSQAAAEDLSAGAGDRVSIGGGTFTVAAVGDDDWYAHTPVVWTTLSDWQQLDPRGGAATILVASGVPDTGAVNSAAHTRTTSVDGALQAIGSYRAENGSLTLMTVMLFVISALVIGAFFTVWTIQRTADIATLKALGATTTALVRDALGQALIVLLLGVGVGVGVTALAGAFIGGAVPFVLSAATTVVPALALIGLGLLGAVFALRFLATTDPLTALNQSR</sequence>